<keyword evidence="3" id="KW-1185">Reference proteome</keyword>
<dbReference type="EMBL" id="CM026423">
    <property type="protein sequence ID" value="KAG0583701.1"/>
    <property type="molecule type" value="Genomic_DNA"/>
</dbReference>
<protein>
    <submittedName>
        <fullName evidence="2">Uncharacterized protein</fullName>
    </submittedName>
</protein>
<keyword evidence="1" id="KW-0732">Signal</keyword>
<dbReference type="Proteomes" id="UP000822688">
    <property type="component" value="Chromosome 3"/>
</dbReference>
<evidence type="ECO:0000256" key="1">
    <source>
        <dbReference type="SAM" id="SignalP"/>
    </source>
</evidence>
<evidence type="ECO:0000313" key="3">
    <source>
        <dbReference type="Proteomes" id="UP000822688"/>
    </source>
</evidence>
<accession>A0A8T0ILD6</accession>
<comment type="caution">
    <text evidence="2">The sequence shown here is derived from an EMBL/GenBank/DDBJ whole genome shotgun (WGS) entry which is preliminary data.</text>
</comment>
<feature type="signal peptide" evidence="1">
    <location>
        <begin position="1"/>
        <end position="19"/>
    </location>
</feature>
<evidence type="ECO:0000313" key="2">
    <source>
        <dbReference type="EMBL" id="KAG0583701.1"/>
    </source>
</evidence>
<dbReference type="AlphaFoldDB" id="A0A8T0ILD6"/>
<feature type="chain" id="PRO_5035718885" evidence="1">
    <location>
        <begin position="20"/>
        <end position="59"/>
    </location>
</feature>
<name>A0A8T0ILD6_CERPU</name>
<sequence>MLSMFLYLAHFLQFSTLLTEMLSMDPRICDLSIVSCSHSTPSFPSFIAILVWYISQRLG</sequence>
<organism evidence="2 3">
    <name type="scientific">Ceratodon purpureus</name>
    <name type="common">Fire moss</name>
    <name type="synonym">Dicranum purpureum</name>
    <dbReference type="NCBI Taxonomy" id="3225"/>
    <lineage>
        <taxon>Eukaryota</taxon>
        <taxon>Viridiplantae</taxon>
        <taxon>Streptophyta</taxon>
        <taxon>Embryophyta</taxon>
        <taxon>Bryophyta</taxon>
        <taxon>Bryophytina</taxon>
        <taxon>Bryopsida</taxon>
        <taxon>Dicranidae</taxon>
        <taxon>Pseudoditrichales</taxon>
        <taxon>Ditrichaceae</taxon>
        <taxon>Ceratodon</taxon>
    </lineage>
</organism>
<reference evidence="2" key="1">
    <citation type="submission" date="2020-06" db="EMBL/GenBank/DDBJ databases">
        <title>WGS assembly of Ceratodon purpureus strain R40.</title>
        <authorList>
            <person name="Carey S.B."/>
            <person name="Jenkins J."/>
            <person name="Shu S."/>
            <person name="Lovell J.T."/>
            <person name="Sreedasyam A."/>
            <person name="Maumus F."/>
            <person name="Tiley G.P."/>
            <person name="Fernandez-Pozo N."/>
            <person name="Barry K."/>
            <person name="Chen C."/>
            <person name="Wang M."/>
            <person name="Lipzen A."/>
            <person name="Daum C."/>
            <person name="Saski C.A."/>
            <person name="Payton A.C."/>
            <person name="Mcbreen J.C."/>
            <person name="Conrad R.E."/>
            <person name="Kollar L.M."/>
            <person name="Olsson S."/>
            <person name="Huttunen S."/>
            <person name="Landis J.B."/>
            <person name="Wickett N.J."/>
            <person name="Johnson M.G."/>
            <person name="Rensing S.A."/>
            <person name="Grimwood J."/>
            <person name="Schmutz J."/>
            <person name="Mcdaniel S.F."/>
        </authorList>
    </citation>
    <scope>NUCLEOTIDE SEQUENCE</scope>
    <source>
        <strain evidence="2">R40</strain>
    </source>
</reference>
<gene>
    <name evidence="2" type="ORF">KC19_3G156300</name>
</gene>
<proteinExistence type="predicted"/>